<evidence type="ECO:0000313" key="5">
    <source>
        <dbReference type="EMBL" id="QLF70734.1"/>
    </source>
</evidence>
<evidence type="ECO:0000256" key="1">
    <source>
        <dbReference type="ARBA" id="ARBA00023015"/>
    </source>
</evidence>
<evidence type="ECO:0000256" key="3">
    <source>
        <dbReference type="ARBA" id="ARBA00023163"/>
    </source>
</evidence>
<keyword evidence="6" id="KW-1185">Reference proteome</keyword>
<dbReference type="PANTHER" id="PTHR43132:SF2">
    <property type="entry name" value="ARSENICAL RESISTANCE OPERON REPRESSOR ARSR-RELATED"/>
    <property type="match status" value="1"/>
</dbReference>
<dbReference type="CDD" id="cd00090">
    <property type="entry name" value="HTH_ARSR"/>
    <property type="match status" value="1"/>
</dbReference>
<keyword evidence="3" id="KW-0804">Transcription</keyword>
<dbReference type="RefSeq" id="WP_138286288.1">
    <property type="nucleotide sequence ID" value="NZ_CP058350.1"/>
</dbReference>
<organism evidence="5 6">
    <name type="scientific">Peteryoungia desertarenae</name>
    <dbReference type="NCBI Taxonomy" id="1813451"/>
    <lineage>
        <taxon>Bacteria</taxon>
        <taxon>Pseudomonadati</taxon>
        <taxon>Pseudomonadota</taxon>
        <taxon>Alphaproteobacteria</taxon>
        <taxon>Hyphomicrobiales</taxon>
        <taxon>Rhizobiaceae</taxon>
        <taxon>Peteryoungia</taxon>
    </lineage>
</organism>
<sequence>MDTKTALASLNALAHDGRLTIFRLLVRHAPDGLYAGEIAERLDMKTNTLSANLTVLAGAGLVENAREGRNIRYRANVVQMRDLLSFLFQDCCGGSPEACRPLLETLVCDC</sequence>
<gene>
    <name evidence="5" type="ORF">FE840_014955</name>
</gene>
<dbReference type="NCBIfam" id="NF033788">
    <property type="entry name" value="HTH_metalloreg"/>
    <property type="match status" value="1"/>
</dbReference>
<evidence type="ECO:0000313" key="6">
    <source>
        <dbReference type="Proteomes" id="UP000308530"/>
    </source>
</evidence>
<dbReference type="EMBL" id="CP058350">
    <property type="protein sequence ID" value="QLF70734.1"/>
    <property type="molecule type" value="Genomic_DNA"/>
</dbReference>
<evidence type="ECO:0000259" key="4">
    <source>
        <dbReference type="PROSITE" id="PS50987"/>
    </source>
</evidence>
<dbReference type="InterPro" id="IPR036388">
    <property type="entry name" value="WH-like_DNA-bd_sf"/>
</dbReference>
<dbReference type="InterPro" id="IPR036390">
    <property type="entry name" value="WH_DNA-bd_sf"/>
</dbReference>
<keyword evidence="2" id="KW-0238">DNA-binding</keyword>
<dbReference type="InterPro" id="IPR051011">
    <property type="entry name" value="Metal_resp_trans_reg"/>
</dbReference>
<dbReference type="SUPFAM" id="SSF46785">
    <property type="entry name" value="Winged helix' DNA-binding domain"/>
    <property type="match status" value="1"/>
</dbReference>
<proteinExistence type="predicted"/>
<dbReference type="Proteomes" id="UP000308530">
    <property type="component" value="Chromosome"/>
</dbReference>
<keyword evidence="1" id="KW-0805">Transcription regulation</keyword>
<protein>
    <submittedName>
        <fullName evidence="5">Helix-turn-helix transcriptional regulator</fullName>
    </submittedName>
</protein>
<accession>A0ABX6QQE5</accession>
<dbReference type="Gene3D" id="1.10.10.10">
    <property type="entry name" value="Winged helix-like DNA-binding domain superfamily/Winged helix DNA-binding domain"/>
    <property type="match status" value="1"/>
</dbReference>
<reference evidence="5 6" key="1">
    <citation type="submission" date="2020-06" db="EMBL/GenBank/DDBJ databases">
        <title>Genome sequence of Rhizobium sp strain ADMK78.</title>
        <authorList>
            <person name="Rahi P."/>
        </authorList>
    </citation>
    <scope>NUCLEOTIDE SEQUENCE [LARGE SCALE GENOMIC DNA]</scope>
    <source>
        <strain evidence="5 6">ADMK78</strain>
    </source>
</reference>
<dbReference type="PANTHER" id="PTHR43132">
    <property type="entry name" value="ARSENICAL RESISTANCE OPERON REPRESSOR ARSR-RELATED"/>
    <property type="match status" value="1"/>
</dbReference>
<dbReference type="InterPro" id="IPR001845">
    <property type="entry name" value="HTH_ArsR_DNA-bd_dom"/>
</dbReference>
<dbReference type="InterPro" id="IPR011991">
    <property type="entry name" value="ArsR-like_HTH"/>
</dbReference>
<name>A0ABX6QQE5_9HYPH</name>
<evidence type="ECO:0000256" key="2">
    <source>
        <dbReference type="ARBA" id="ARBA00023125"/>
    </source>
</evidence>
<dbReference type="SMART" id="SM00418">
    <property type="entry name" value="HTH_ARSR"/>
    <property type="match status" value="1"/>
</dbReference>
<dbReference type="PROSITE" id="PS50987">
    <property type="entry name" value="HTH_ARSR_2"/>
    <property type="match status" value="1"/>
</dbReference>
<dbReference type="Pfam" id="PF12840">
    <property type="entry name" value="HTH_20"/>
    <property type="match status" value="1"/>
</dbReference>
<dbReference type="PRINTS" id="PR00778">
    <property type="entry name" value="HTHARSR"/>
</dbReference>
<feature type="domain" description="HTH arsR-type" evidence="4">
    <location>
        <begin position="1"/>
        <end position="95"/>
    </location>
</feature>